<evidence type="ECO:0000256" key="4">
    <source>
        <dbReference type="ARBA" id="ARBA00023235"/>
    </source>
</evidence>
<feature type="chain" id="PRO_5001918261" description="peptidylprolyl isomerase" evidence="7">
    <location>
        <begin position="19"/>
        <end position="427"/>
    </location>
</feature>
<dbReference type="CDD" id="cd00317">
    <property type="entry name" value="cyclophilin"/>
    <property type="match status" value="1"/>
</dbReference>
<keyword evidence="11" id="KW-1185">Reference proteome</keyword>
<evidence type="ECO:0000313" key="11">
    <source>
        <dbReference type="Proteomes" id="UP000029554"/>
    </source>
</evidence>
<dbReference type="SUPFAM" id="SSF54534">
    <property type="entry name" value="FKBP-like"/>
    <property type="match status" value="1"/>
</dbReference>
<comment type="catalytic activity">
    <reaction evidence="1 5">
        <text>[protein]-peptidylproline (omega=180) = [protein]-peptidylproline (omega=0)</text>
        <dbReference type="Rhea" id="RHEA:16237"/>
        <dbReference type="Rhea" id="RHEA-COMP:10747"/>
        <dbReference type="Rhea" id="RHEA-COMP:10748"/>
        <dbReference type="ChEBI" id="CHEBI:83833"/>
        <dbReference type="ChEBI" id="CHEBI:83834"/>
        <dbReference type="EC" id="5.2.1.8"/>
    </reaction>
</comment>
<comment type="caution">
    <text evidence="10">The sequence shown here is derived from an EMBL/GenBank/DDBJ whole genome shotgun (WGS) entry which is preliminary data.</text>
</comment>
<dbReference type="PRINTS" id="PR00153">
    <property type="entry name" value="CSAPPISMRASE"/>
</dbReference>
<evidence type="ECO:0000256" key="3">
    <source>
        <dbReference type="ARBA" id="ARBA00023110"/>
    </source>
</evidence>
<dbReference type="Gene3D" id="2.40.100.10">
    <property type="entry name" value="Cyclophilin-like"/>
    <property type="match status" value="1"/>
</dbReference>
<dbReference type="EC" id="5.2.1.8" evidence="2 5"/>
<name>A0A095SUJ9_9FLAO</name>
<dbReference type="PROSITE" id="PS50072">
    <property type="entry name" value="CSA_PPIASE_2"/>
    <property type="match status" value="1"/>
</dbReference>
<dbReference type="Gene3D" id="3.10.50.40">
    <property type="match status" value="1"/>
</dbReference>
<keyword evidence="4 5" id="KW-0413">Isomerase</keyword>
<keyword evidence="7" id="KW-0732">Signal</keyword>
<dbReference type="OrthoDB" id="9807797at2"/>
<reference evidence="10 11" key="1">
    <citation type="submission" date="2014-09" db="EMBL/GenBank/DDBJ databases">
        <title>Whole Genome Shotgun of Flavobacterium aquatile LMG 4008.</title>
        <authorList>
            <person name="Gale A.N."/>
            <person name="Pipes S.E."/>
            <person name="Newman J.D."/>
        </authorList>
    </citation>
    <scope>NUCLEOTIDE SEQUENCE [LARGE SCALE GENOMIC DNA]</scope>
    <source>
        <strain evidence="10 11">LMG 4008</strain>
    </source>
</reference>
<gene>
    <name evidence="10" type="ORF">LG45_08270</name>
</gene>
<dbReference type="InterPro" id="IPR029000">
    <property type="entry name" value="Cyclophilin-like_dom_sf"/>
</dbReference>
<dbReference type="RefSeq" id="WP_035126724.1">
    <property type="nucleotide sequence ID" value="NZ_JRHH01000003.1"/>
</dbReference>
<protein>
    <recommendedName>
        <fullName evidence="2 5">peptidylprolyl isomerase</fullName>
        <ecNumber evidence="2 5">5.2.1.8</ecNumber>
    </recommendedName>
</protein>
<sequence>MKFKIICLFFLGLTMVNAQTKKKVVTKAPVKTTTNATKPVAKATVSEVKPQVVLPVANPNEGVFAEIETNKGKIVVQLEYKKAPVTVANFVSLAEGNNSQVAEKFKGKKFYDGIKFHRVIKDFMIQGGDPDGNGSGGPGYAFKDEFTDLKHHSGGILSMANAGPRTNGSQFFITHKATPHLDGKHTVFGIVVTGMDIVNAIEQNDVINTIKITKKGTEASKFDAAKTFADYFANKAEDDKKQAAIDAENKKKQLEQAEANRKKQLVIDEQKRKDYAAKFGTVMAEKASALNAVKTKAIKTDSGLQYVITQKGTGVKPADGTNVYIHYAGYLEDGALFDSSYEEVNKTFGKFDQNRANQGGYRPMGAQAGKYQFIPGFIEGLNLMSFGDKATLFIPSNLGYGERGAGGVIPPNANIIFEVELLEAMPK</sequence>
<dbReference type="InterPro" id="IPR044666">
    <property type="entry name" value="Cyclophilin_A-like"/>
</dbReference>
<proteinExistence type="predicted"/>
<evidence type="ECO:0000259" key="8">
    <source>
        <dbReference type="PROSITE" id="PS50059"/>
    </source>
</evidence>
<evidence type="ECO:0000256" key="2">
    <source>
        <dbReference type="ARBA" id="ARBA00013194"/>
    </source>
</evidence>
<dbReference type="eggNOG" id="COG0652">
    <property type="taxonomic scope" value="Bacteria"/>
</dbReference>
<keyword evidence="6" id="KW-0175">Coiled coil</keyword>
<dbReference type="EMBL" id="JRHH01000003">
    <property type="protein sequence ID" value="KGD68272.1"/>
    <property type="molecule type" value="Genomic_DNA"/>
</dbReference>
<feature type="coiled-coil region" evidence="6">
    <location>
        <begin position="233"/>
        <end position="267"/>
    </location>
</feature>
<evidence type="ECO:0000313" key="10">
    <source>
        <dbReference type="EMBL" id="KGD68272.1"/>
    </source>
</evidence>
<dbReference type="InterPro" id="IPR046357">
    <property type="entry name" value="PPIase_dom_sf"/>
</dbReference>
<dbReference type="AlphaFoldDB" id="A0A095SUJ9"/>
<dbReference type="PANTHER" id="PTHR45625:SF4">
    <property type="entry name" value="PEPTIDYLPROLYL ISOMERASE DOMAIN AND WD REPEAT-CONTAINING PROTEIN 1"/>
    <property type="match status" value="1"/>
</dbReference>
<organism evidence="10 11">
    <name type="scientific">Flavobacterium aquatile LMG 4008 = ATCC 11947</name>
    <dbReference type="NCBI Taxonomy" id="1453498"/>
    <lineage>
        <taxon>Bacteria</taxon>
        <taxon>Pseudomonadati</taxon>
        <taxon>Bacteroidota</taxon>
        <taxon>Flavobacteriia</taxon>
        <taxon>Flavobacteriales</taxon>
        <taxon>Flavobacteriaceae</taxon>
        <taxon>Flavobacterium</taxon>
    </lineage>
</organism>
<dbReference type="PANTHER" id="PTHR45625">
    <property type="entry name" value="PEPTIDYL-PROLYL CIS-TRANS ISOMERASE-RELATED"/>
    <property type="match status" value="1"/>
</dbReference>
<evidence type="ECO:0000259" key="9">
    <source>
        <dbReference type="PROSITE" id="PS50072"/>
    </source>
</evidence>
<dbReference type="eggNOG" id="COG0545">
    <property type="taxonomic scope" value="Bacteria"/>
</dbReference>
<feature type="domain" description="PPIase FKBP-type" evidence="8">
    <location>
        <begin position="320"/>
        <end position="425"/>
    </location>
</feature>
<evidence type="ECO:0000256" key="1">
    <source>
        <dbReference type="ARBA" id="ARBA00000971"/>
    </source>
</evidence>
<dbReference type="STRING" id="1453498.LG45_08270"/>
<evidence type="ECO:0000256" key="5">
    <source>
        <dbReference type="PROSITE-ProRule" id="PRU00277"/>
    </source>
</evidence>
<evidence type="ECO:0000256" key="6">
    <source>
        <dbReference type="SAM" id="Coils"/>
    </source>
</evidence>
<keyword evidence="3 5" id="KW-0697">Rotamase</keyword>
<evidence type="ECO:0000256" key="7">
    <source>
        <dbReference type="SAM" id="SignalP"/>
    </source>
</evidence>
<dbReference type="InterPro" id="IPR002130">
    <property type="entry name" value="Cyclophilin-type_PPIase_dom"/>
</dbReference>
<feature type="signal peptide" evidence="7">
    <location>
        <begin position="1"/>
        <end position="18"/>
    </location>
</feature>
<feature type="domain" description="PPIase cyclophilin-type" evidence="9">
    <location>
        <begin position="68"/>
        <end position="203"/>
    </location>
</feature>
<dbReference type="Pfam" id="PF00160">
    <property type="entry name" value="Pro_isomerase"/>
    <property type="match status" value="1"/>
</dbReference>
<dbReference type="Proteomes" id="UP000029554">
    <property type="component" value="Unassembled WGS sequence"/>
</dbReference>
<dbReference type="Pfam" id="PF00254">
    <property type="entry name" value="FKBP_C"/>
    <property type="match status" value="1"/>
</dbReference>
<accession>A0A095SUJ9</accession>
<dbReference type="SUPFAM" id="SSF50891">
    <property type="entry name" value="Cyclophilin-like"/>
    <property type="match status" value="1"/>
</dbReference>
<dbReference type="PROSITE" id="PS50059">
    <property type="entry name" value="FKBP_PPIASE"/>
    <property type="match status" value="1"/>
</dbReference>
<dbReference type="GO" id="GO:0003755">
    <property type="term" value="F:peptidyl-prolyl cis-trans isomerase activity"/>
    <property type="evidence" value="ECO:0007669"/>
    <property type="project" value="UniProtKB-KW"/>
</dbReference>
<dbReference type="InterPro" id="IPR001179">
    <property type="entry name" value="PPIase_FKBP_dom"/>
</dbReference>